<dbReference type="HOGENOM" id="CLU_045011_4_0_11"/>
<evidence type="ECO:0000256" key="1">
    <source>
        <dbReference type="ARBA" id="ARBA00001946"/>
    </source>
</evidence>
<dbReference type="RefSeq" id="WP_020442040.1">
    <property type="nucleotide sequence ID" value="NC_021663.1"/>
</dbReference>
<dbReference type="InterPro" id="IPR036412">
    <property type="entry name" value="HAD-like_sf"/>
</dbReference>
<reference evidence="6 7" key="1">
    <citation type="submission" date="2012-06" db="EMBL/GenBank/DDBJ databases">
        <title>Complete genome sequence of Corynebacterium terpenotabidum Y-11 (=DSM 44721).</title>
        <authorList>
            <person name="Ruckert C."/>
            <person name="Albersmeier A."/>
            <person name="Al-Dilaimi A."/>
            <person name="Szczepanowski R."/>
            <person name="Kalinowski J."/>
        </authorList>
    </citation>
    <scope>NUCLEOTIDE SEQUENCE [LARGE SCALE GENOMIC DNA]</scope>
    <source>
        <strain evidence="6 7">Y-11</strain>
    </source>
</reference>
<dbReference type="AlphaFoldDB" id="S4XIV6"/>
<comment type="similarity">
    <text evidence="2">Belongs to the HAD-like hydrolase superfamily. CbbY/CbbZ/Gph/YieH family.</text>
</comment>
<dbReference type="eggNOG" id="COG0637">
    <property type="taxonomic scope" value="Bacteria"/>
</dbReference>
<keyword evidence="3" id="KW-0479">Metal-binding</keyword>
<dbReference type="STRING" id="1200352.A606_10255"/>
<dbReference type="Gene3D" id="1.10.150.240">
    <property type="entry name" value="Putative phosphatase, domain 2"/>
    <property type="match status" value="1"/>
</dbReference>
<dbReference type="Gene3D" id="3.40.50.1000">
    <property type="entry name" value="HAD superfamily/HAD-like"/>
    <property type="match status" value="1"/>
</dbReference>
<dbReference type="InterPro" id="IPR006439">
    <property type="entry name" value="HAD-SF_hydro_IA"/>
</dbReference>
<dbReference type="EMBL" id="CP003696">
    <property type="protein sequence ID" value="AGP31690.1"/>
    <property type="molecule type" value="Genomic_DNA"/>
</dbReference>
<dbReference type="OrthoDB" id="9797743at2"/>
<dbReference type="PATRIC" id="fig|1200352.3.peg.2091"/>
<dbReference type="Pfam" id="PF00702">
    <property type="entry name" value="Hydrolase"/>
    <property type="match status" value="1"/>
</dbReference>
<gene>
    <name evidence="6" type="ORF">A606_10255</name>
</gene>
<dbReference type="SFLD" id="SFLDS00003">
    <property type="entry name" value="Haloacid_Dehalogenase"/>
    <property type="match status" value="1"/>
</dbReference>
<dbReference type="InterPro" id="IPR051600">
    <property type="entry name" value="Beta-PGM-like"/>
</dbReference>
<evidence type="ECO:0000256" key="2">
    <source>
        <dbReference type="ARBA" id="ARBA00006171"/>
    </source>
</evidence>
<dbReference type="NCBIfam" id="TIGR01509">
    <property type="entry name" value="HAD-SF-IA-v3"/>
    <property type="match status" value="1"/>
</dbReference>
<name>S4XIV6_9CORY</name>
<evidence type="ECO:0000256" key="5">
    <source>
        <dbReference type="ARBA" id="ARBA00023277"/>
    </source>
</evidence>
<dbReference type="SFLD" id="SFLDG01129">
    <property type="entry name" value="C1.5:_HAD__Beta-PGM__Phosphata"/>
    <property type="match status" value="1"/>
</dbReference>
<evidence type="ECO:0008006" key="8">
    <source>
        <dbReference type="Google" id="ProtNLM"/>
    </source>
</evidence>
<dbReference type="GO" id="GO:0046872">
    <property type="term" value="F:metal ion binding"/>
    <property type="evidence" value="ECO:0007669"/>
    <property type="project" value="UniProtKB-KW"/>
</dbReference>
<organism evidence="6 7">
    <name type="scientific">Corynebacterium terpenotabidum Y-11</name>
    <dbReference type="NCBI Taxonomy" id="1200352"/>
    <lineage>
        <taxon>Bacteria</taxon>
        <taxon>Bacillati</taxon>
        <taxon>Actinomycetota</taxon>
        <taxon>Actinomycetes</taxon>
        <taxon>Mycobacteriales</taxon>
        <taxon>Corynebacteriaceae</taxon>
        <taxon>Corynebacterium</taxon>
    </lineage>
</organism>
<dbReference type="SUPFAM" id="SSF56784">
    <property type="entry name" value="HAD-like"/>
    <property type="match status" value="1"/>
</dbReference>
<dbReference type="InterPro" id="IPR023214">
    <property type="entry name" value="HAD_sf"/>
</dbReference>
<evidence type="ECO:0000313" key="6">
    <source>
        <dbReference type="EMBL" id="AGP31690.1"/>
    </source>
</evidence>
<dbReference type="PANTHER" id="PTHR46193:SF18">
    <property type="entry name" value="HEXITOL PHOSPHATASE B"/>
    <property type="match status" value="1"/>
</dbReference>
<dbReference type="KEGG" id="cter:A606_10255"/>
<protein>
    <recommendedName>
        <fullName evidence="8">Hydrolase</fullName>
    </recommendedName>
</protein>
<keyword evidence="5" id="KW-0119">Carbohydrate metabolism</keyword>
<dbReference type="GO" id="GO:0003824">
    <property type="term" value="F:catalytic activity"/>
    <property type="evidence" value="ECO:0007669"/>
    <property type="project" value="UniProtKB-ARBA"/>
</dbReference>
<evidence type="ECO:0000256" key="4">
    <source>
        <dbReference type="ARBA" id="ARBA00022842"/>
    </source>
</evidence>
<proteinExistence type="inferred from homology"/>
<evidence type="ECO:0000313" key="7">
    <source>
        <dbReference type="Proteomes" id="UP000014809"/>
    </source>
</evidence>
<evidence type="ECO:0000256" key="3">
    <source>
        <dbReference type="ARBA" id="ARBA00022723"/>
    </source>
</evidence>
<accession>S4XIV6</accession>
<sequence length="280" mass="28239">MTDARPALPDLAGFSAVLFDLDGVITPTADLHRKAWSVVFTGYFAEQGVAAYTEQDYFDHIDGRPRSEGVAAVLASRGITLPADRCDPAWIAQGGEPGADSPGDGTVEGLGLLKNEDFLALLNEGIDAYPGSVALLDALAGTGTEVAVVSSSKNAVPVLTAAGLIDRFEVIVDGNRAAAEGLPGKPAPDTYSFGASLLGVETTRAVVVEDATSGVAAGAAGDFGLVLGVDRGAGEEALYRAGADVVVADLAELVPLVGAVAGSTTAPSTLNVDPSEGNLS</sequence>
<keyword evidence="7" id="KW-1185">Reference proteome</keyword>
<comment type="cofactor">
    <cofactor evidence="1">
        <name>Mg(2+)</name>
        <dbReference type="ChEBI" id="CHEBI:18420"/>
    </cofactor>
</comment>
<dbReference type="InterPro" id="IPR023198">
    <property type="entry name" value="PGP-like_dom2"/>
</dbReference>
<dbReference type="Proteomes" id="UP000014809">
    <property type="component" value="Chromosome"/>
</dbReference>
<dbReference type="PANTHER" id="PTHR46193">
    <property type="entry name" value="6-PHOSPHOGLUCONATE PHOSPHATASE"/>
    <property type="match status" value="1"/>
</dbReference>
<keyword evidence="4" id="KW-0460">Magnesium</keyword>